<name>A0A9N9GUN7_FUNMO</name>
<keyword evidence="1" id="KW-0812">Transmembrane</keyword>
<accession>A0A9N9GUN7</accession>
<keyword evidence="1" id="KW-1133">Transmembrane helix</keyword>
<feature type="transmembrane region" description="Helical" evidence="1">
    <location>
        <begin position="163"/>
        <end position="183"/>
    </location>
</feature>
<organism evidence="2 3">
    <name type="scientific">Funneliformis mosseae</name>
    <name type="common">Endomycorrhizal fungus</name>
    <name type="synonym">Glomus mosseae</name>
    <dbReference type="NCBI Taxonomy" id="27381"/>
    <lineage>
        <taxon>Eukaryota</taxon>
        <taxon>Fungi</taxon>
        <taxon>Fungi incertae sedis</taxon>
        <taxon>Mucoromycota</taxon>
        <taxon>Glomeromycotina</taxon>
        <taxon>Glomeromycetes</taxon>
        <taxon>Glomerales</taxon>
        <taxon>Glomeraceae</taxon>
        <taxon>Funneliformis</taxon>
    </lineage>
</organism>
<protein>
    <submittedName>
        <fullName evidence="2">14661_t:CDS:1</fullName>
    </submittedName>
</protein>
<reference evidence="2" key="1">
    <citation type="submission" date="2021-06" db="EMBL/GenBank/DDBJ databases">
        <authorList>
            <person name="Kallberg Y."/>
            <person name="Tangrot J."/>
            <person name="Rosling A."/>
        </authorList>
    </citation>
    <scope>NUCLEOTIDE SEQUENCE</scope>
    <source>
        <strain evidence="2">87-6 pot B 2015</strain>
    </source>
</reference>
<evidence type="ECO:0000256" key="1">
    <source>
        <dbReference type="SAM" id="Phobius"/>
    </source>
</evidence>
<proteinExistence type="predicted"/>
<comment type="caution">
    <text evidence="2">The sequence shown here is derived from an EMBL/GenBank/DDBJ whole genome shotgun (WGS) entry which is preliminary data.</text>
</comment>
<gene>
    <name evidence="2" type="ORF">FMOSSE_LOCUS10327</name>
</gene>
<dbReference type="Proteomes" id="UP000789375">
    <property type="component" value="Unassembled WGS sequence"/>
</dbReference>
<keyword evidence="1" id="KW-0472">Membrane</keyword>
<dbReference type="AlphaFoldDB" id="A0A9N9GUN7"/>
<sequence length="199" mass="23370">MEQGCLAHELQNSARKYYRSLCLRGKSLEPYTTQNQIETLVTPTDRFVILHLQNNQKLNCPIFRFRDGMYVACAPHSQKELVNVKQFYTYLRNTSQKVIHKDDNFQDLVAATVMDHKIVLNYIDPLKEYLKVVYDEDRDEFMEIHVEIEDPSTIFEPTFEDVMTLWIAVIIWGTQLILGRLLYKKVGFKITGKIYGLIQ</sequence>
<keyword evidence="3" id="KW-1185">Reference proteome</keyword>
<evidence type="ECO:0000313" key="2">
    <source>
        <dbReference type="EMBL" id="CAG8627791.1"/>
    </source>
</evidence>
<dbReference type="EMBL" id="CAJVPP010003369">
    <property type="protein sequence ID" value="CAG8627791.1"/>
    <property type="molecule type" value="Genomic_DNA"/>
</dbReference>
<evidence type="ECO:0000313" key="3">
    <source>
        <dbReference type="Proteomes" id="UP000789375"/>
    </source>
</evidence>